<dbReference type="AlphaFoldDB" id="A0A507FNI6"/>
<evidence type="ECO:0000256" key="4">
    <source>
        <dbReference type="ARBA" id="ARBA00023136"/>
    </source>
</evidence>
<feature type="transmembrane region" description="Helical" evidence="6">
    <location>
        <begin position="206"/>
        <end position="230"/>
    </location>
</feature>
<feature type="region of interest" description="Disordered" evidence="5">
    <location>
        <begin position="177"/>
        <end position="197"/>
    </location>
</feature>
<reference evidence="8 9" key="1">
    <citation type="journal article" date="2019" name="Sci. Rep.">
        <title>Comparative genomics of chytrid fungi reveal insights into the obligate biotrophic and pathogenic lifestyle of Synchytrium endobioticum.</title>
        <authorList>
            <person name="van de Vossenberg B.T.L.H."/>
            <person name="Warris S."/>
            <person name="Nguyen H.D.T."/>
            <person name="van Gent-Pelzer M.P.E."/>
            <person name="Joly D.L."/>
            <person name="van de Geest H.C."/>
            <person name="Bonants P.J.M."/>
            <person name="Smith D.S."/>
            <person name="Levesque C.A."/>
            <person name="van der Lee T.A.J."/>
        </authorList>
    </citation>
    <scope>NUCLEOTIDE SEQUENCE [LARGE SCALE GENOMIC DNA]</scope>
    <source>
        <strain evidence="8 9">CBS 675.73</strain>
    </source>
</reference>
<comment type="subcellular location">
    <subcellularLocation>
        <location evidence="1">Membrane</location>
        <topology evidence="1">Single-pass membrane protein</topology>
    </subcellularLocation>
</comment>
<evidence type="ECO:0000256" key="5">
    <source>
        <dbReference type="SAM" id="MobiDB-lite"/>
    </source>
</evidence>
<comment type="caution">
    <text evidence="8">The sequence shown here is derived from an EMBL/GenBank/DDBJ whole genome shotgun (WGS) entry which is preliminary data.</text>
</comment>
<keyword evidence="4 6" id="KW-0472">Membrane</keyword>
<dbReference type="Proteomes" id="UP000320333">
    <property type="component" value="Unassembled WGS sequence"/>
</dbReference>
<keyword evidence="2 6" id="KW-0812">Transmembrane</keyword>
<feature type="region of interest" description="Disordered" evidence="5">
    <location>
        <begin position="401"/>
        <end position="421"/>
    </location>
</feature>
<proteinExistence type="predicted"/>
<feature type="region of interest" description="Disordered" evidence="5">
    <location>
        <begin position="678"/>
        <end position="707"/>
    </location>
</feature>
<dbReference type="SUPFAM" id="SSF47769">
    <property type="entry name" value="SAM/Pointed domain"/>
    <property type="match status" value="1"/>
</dbReference>
<organism evidence="8 9">
    <name type="scientific">Chytriomyces confervae</name>
    <dbReference type="NCBI Taxonomy" id="246404"/>
    <lineage>
        <taxon>Eukaryota</taxon>
        <taxon>Fungi</taxon>
        <taxon>Fungi incertae sedis</taxon>
        <taxon>Chytridiomycota</taxon>
        <taxon>Chytridiomycota incertae sedis</taxon>
        <taxon>Chytridiomycetes</taxon>
        <taxon>Chytridiales</taxon>
        <taxon>Chytriomycetaceae</taxon>
        <taxon>Chytriomyces</taxon>
    </lineage>
</organism>
<dbReference type="EMBL" id="QEAP01000013">
    <property type="protein sequence ID" value="TPX77864.1"/>
    <property type="molecule type" value="Genomic_DNA"/>
</dbReference>
<evidence type="ECO:0000256" key="2">
    <source>
        <dbReference type="ARBA" id="ARBA00022692"/>
    </source>
</evidence>
<dbReference type="CDD" id="cd12087">
    <property type="entry name" value="TM_EGFR-like"/>
    <property type="match status" value="1"/>
</dbReference>
<evidence type="ECO:0000313" key="9">
    <source>
        <dbReference type="Proteomes" id="UP000320333"/>
    </source>
</evidence>
<feature type="region of interest" description="Disordered" evidence="5">
    <location>
        <begin position="450"/>
        <end position="469"/>
    </location>
</feature>
<dbReference type="GO" id="GO:0071944">
    <property type="term" value="C:cell periphery"/>
    <property type="evidence" value="ECO:0007669"/>
    <property type="project" value="UniProtKB-ARBA"/>
</dbReference>
<dbReference type="Gene3D" id="1.10.150.50">
    <property type="entry name" value="Transcription Factor, Ets-1"/>
    <property type="match status" value="1"/>
</dbReference>
<feature type="compositionally biased region" description="Polar residues" evidence="5">
    <location>
        <begin position="180"/>
        <end position="197"/>
    </location>
</feature>
<dbReference type="InterPro" id="IPR001660">
    <property type="entry name" value="SAM"/>
</dbReference>
<keyword evidence="3 6" id="KW-1133">Transmembrane helix</keyword>
<keyword evidence="9" id="KW-1185">Reference proteome</keyword>
<dbReference type="OrthoDB" id="10403932at2759"/>
<feature type="compositionally biased region" description="Low complexity" evidence="5">
    <location>
        <begin position="678"/>
        <end position="696"/>
    </location>
</feature>
<evidence type="ECO:0000256" key="1">
    <source>
        <dbReference type="ARBA" id="ARBA00004167"/>
    </source>
</evidence>
<accession>A0A507FNI6</accession>
<evidence type="ECO:0000259" key="7">
    <source>
        <dbReference type="PROSITE" id="PS50105"/>
    </source>
</evidence>
<feature type="compositionally biased region" description="Polar residues" evidence="5">
    <location>
        <begin position="457"/>
        <end position="469"/>
    </location>
</feature>
<dbReference type="PROSITE" id="PS50105">
    <property type="entry name" value="SAM_DOMAIN"/>
    <property type="match status" value="1"/>
</dbReference>
<name>A0A507FNI6_9FUNG</name>
<dbReference type="GO" id="GO:0016020">
    <property type="term" value="C:membrane"/>
    <property type="evidence" value="ECO:0007669"/>
    <property type="project" value="UniProtKB-SubCell"/>
</dbReference>
<evidence type="ECO:0000256" key="3">
    <source>
        <dbReference type="ARBA" id="ARBA00022989"/>
    </source>
</evidence>
<gene>
    <name evidence="8" type="ORF">CcCBS67573_g00869</name>
</gene>
<feature type="domain" description="SAM" evidence="7">
    <location>
        <begin position="498"/>
        <end position="545"/>
    </location>
</feature>
<evidence type="ECO:0000313" key="8">
    <source>
        <dbReference type="EMBL" id="TPX77864.1"/>
    </source>
</evidence>
<dbReference type="STRING" id="246404.A0A507FNI6"/>
<dbReference type="PANTHER" id="PTHR15549">
    <property type="entry name" value="PAIRED IMMUNOGLOBULIN-LIKE TYPE 2 RECEPTOR"/>
    <property type="match status" value="1"/>
</dbReference>
<dbReference type="InterPro" id="IPR051694">
    <property type="entry name" value="Immunoregulatory_rcpt-like"/>
</dbReference>
<sequence length="865" mass="92076">MSAMDPAMLRQVFQQMASQAPPCAARCLNGLPAATGETGAVQFTPSSINIDTACDLVERGSVLSPSLVACLTYCLRYSTIEDLLGSMFLDYASYFPTYCQDTKGSSFVIADSWTHLSTVRPSATDLPPGFTSSSVLVTSASASSVFVSVLLGSSAVAPTSTRSSSFSAIATTSTRAEAKSTASPPQVGSLQDTTASLSNENSGTRVGAILGGVFGGLAFLAALVAILFWLRAKHKKESHKDAGAAVALPHFDNQASFLVSQNAANGSGLDARVAGADVGAPAAAVVKDGSSSSDFNMRGVPRANHVFTDCIQADDVILSVDAIGSSSNSIYGGTSAGSGAHSAIPLISPIILASVVDTTRDSEEEERESEFNVVEAATATATMQDAGSIPASGIQVETIAAEEEEEVSISPVRENNDYEDRNNSLTGMALALSSSENLLSVRDSLKKLSQTERSGSELDQSQKTSDTTQWTTDEVETWLKKYHATPVEVELFGDVGGWNAEQVAHWSGNVTKAEHVAKSMLVNGVTGAELPRLTRGDLMGRLGLTAGEANKIEFGLFALQPYLFALDYAILLVHLSKLPVWKEAMGAPTPPSSPSPDTAPCVRPKPQGLTRPSDVFVETLSVPMDVGGFSEGETLVLSQPLDQQPLLHELHMNPMQRRQSLREEGAASVAFSTRLPLTFSQPQPTSTPPLHSSHMSQQLPSPVESSVDDEIPLALLNLMMRPIECTSNPTTPPFLGEQNEQQSAAAAPAGMSFNPSYIPLPPPPFFVESTIDDEVPLALLNLLRYGDGPSISQRERDSGIDPEQVPLAYYPARRPLLAAVRPRFHSVPLLAHPSHTRRDGSHMQFELQYGFVDEDYDLPPPYSAF</sequence>
<protein>
    <recommendedName>
        <fullName evidence="7">SAM domain-containing protein</fullName>
    </recommendedName>
</protein>
<dbReference type="InterPro" id="IPR013761">
    <property type="entry name" value="SAM/pointed_sf"/>
</dbReference>
<evidence type="ECO:0000256" key="6">
    <source>
        <dbReference type="SAM" id="Phobius"/>
    </source>
</evidence>